<sequence>MKFRNKIILYFLLSILVPSILITTIMYSGSVRIFDKKNE</sequence>
<feature type="transmembrane region" description="Helical" evidence="1">
    <location>
        <begin position="7"/>
        <end position="29"/>
    </location>
</feature>
<keyword evidence="1" id="KW-0812">Transmembrane</keyword>
<keyword evidence="1" id="KW-1133">Transmembrane helix</keyword>
<reference evidence="2 3" key="1">
    <citation type="submission" date="2011-08" db="EMBL/GenBank/DDBJ databases">
        <title>The Genome Sequence of Clostridium hathewayi WAL-18680.</title>
        <authorList>
            <consortium name="The Broad Institute Genome Sequencing Platform"/>
            <person name="Earl A."/>
            <person name="Ward D."/>
            <person name="Feldgarden M."/>
            <person name="Gevers D."/>
            <person name="Finegold S.M."/>
            <person name="Summanen P.H."/>
            <person name="Molitoris D.R."/>
            <person name="Song M."/>
            <person name="Daigneault M."/>
            <person name="Allen-Vercoe E."/>
            <person name="Young S.K."/>
            <person name="Zeng Q."/>
            <person name="Gargeya S."/>
            <person name="Fitzgerald M."/>
            <person name="Haas B."/>
            <person name="Abouelleil A."/>
            <person name="Alvarado L."/>
            <person name="Arachchi H.M."/>
            <person name="Berlin A."/>
            <person name="Brown A."/>
            <person name="Chapman S.B."/>
            <person name="Chen Z."/>
            <person name="Dunbar C."/>
            <person name="Freedman E."/>
            <person name="Gearin G."/>
            <person name="Gellesch M."/>
            <person name="Goldberg J."/>
            <person name="Griggs A."/>
            <person name="Gujja S."/>
            <person name="Heiman D."/>
            <person name="Howarth C."/>
            <person name="Larson L."/>
            <person name="Lui A."/>
            <person name="MacDonald P.J.P."/>
            <person name="Montmayeur A."/>
            <person name="Murphy C."/>
            <person name="Neiman D."/>
            <person name="Pearson M."/>
            <person name="Priest M."/>
            <person name="Roberts A."/>
            <person name="Saif S."/>
            <person name="Shea T."/>
            <person name="Shenoy N."/>
            <person name="Sisk P."/>
            <person name="Stolte C."/>
            <person name="Sykes S."/>
            <person name="Wortman J."/>
            <person name="Nusbaum C."/>
            <person name="Birren B."/>
        </authorList>
    </citation>
    <scope>NUCLEOTIDE SEQUENCE [LARGE SCALE GENOMIC DNA]</scope>
    <source>
        <strain evidence="2 3">WAL-18680</strain>
    </source>
</reference>
<keyword evidence="3" id="KW-1185">Reference proteome</keyword>
<dbReference type="EMBL" id="ADLN01000127">
    <property type="protein sequence ID" value="EHI57010.1"/>
    <property type="molecule type" value="Genomic_DNA"/>
</dbReference>
<proteinExistence type="predicted"/>
<organism evidence="2 3">
    <name type="scientific">Hungatella hathewayi WAL-18680</name>
    <dbReference type="NCBI Taxonomy" id="742737"/>
    <lineage>
        <taxon>Bacteria</taxon>
        <taxon>Bacillati</taxon>
        <taxon>Bacillota</taxon>
        <taxon>Clostridia</taxon>
        <taxon>Lachnospirales</taxon>
        <taxon>Lachnospiraceae</taxon>
        <taxon>Hungatella</taxon>
    </lineage>
</organism>
<keyword evidence="1" id="KW-0472">Membrane</keyword>
<evidence type="ECO:0000256" key="1">
    <source>
        <dbReference type="SAM" id="Phobius"/>
    </source>
</evidence>
<accession>G5IN39</accession>
<name>G5IN39_9FIRM</name>
<evidence type="ECO:0000313" key="2">
    <source>
        <dbReference type="EMBL" id="EHI57010.1"/>
    </source>
</evidence>
<dbReference type="Proteomes" id="UP000005384">
    <property type="component" value="Unassembled WGS sequence"/>
</dbReference>
<dbReference type="HOGENOM" id="CLU_3311011_0_0_9"/>
<gene>
    <name evidence="2" type="ORF">HMPREF9473_04917</name>
</gene>
<comment type="caution">
    <text evidence="2">The sequence shown here is derived from an EMBL/GenBank/DDBJ whole genome shotgun (WGS) entry which is preliminary data.</text>
</comment>
<dbReference type="AlphaFoldDB" id="G5IN39"/>
<protein>
    <submittedName>
        <fullName evidence="2">Uncharacterized protein</fullName>
    </submittedName>
</protein>
<dbReference type="PATRIC" id="fig|742737.3.peg.4900"/>
<evidence type="ECO:0000313" key="3">
    <source>
        <dbReference type="Proteomes" id="UP000005384"/>
    </source>
</evidence>